<dbReference type="GeneTree" id="ENSGT00940000163371"/>
<feature type="domain" description="Ig-like" evidence="4">
    <location>
        <begin position="125"/>
        <end position="220"/>
    </location>
</feature>
<organism evidence="5 6">
    <name type="scientific">Erpetoichthys calabaricus</name>
    <name type="common">Rope fish</name>
    <name type="synonym">Calamoichthys calabaricus</name>
    <dbReference type="NCBI Taxonomy" id="27687"/>
    <lineage>
        <taxon>Eukaryota</taxon>
        <taxon>Metazoa</taxon>
        <taxon>Chordata</taxon>
        <taxon>Craniata</taxon>
        <taxon>Vertebrata</taxon>
        <taxon>Euteleostomi</taxon>
        <taxon>Actinopterygii</taxon>
        <taxon>Polypteriformes</taxon>
        <taxon>Polypteridae</taxon>
        <taxon>Erpetoichthys</taxon>
    </lineage>
</organism>
<dbReference type="InterPro" id="IPR003597">
    <property type="entry name" value="Ig_C1-set"/>
</dbReference>
<dbReference type="Proteomes" id="UP000694620">
    <property type="component" value="Unassembled WGS sequence"/>
</dbReference>
<dbReference type="InterPro" id="IPR007110">
    <property type="entry name" value="Ig-like_dom"/>
</dbReference>
<evidence type="ECO:0000313" key="5">
    <source>
        <dbReference type="Ensembl" id="ENSECRP00000030064.1"/>
    </source>
</evidence>
<accession>A0A8C4TBQ4</accession>
<evidence type="ECO:0000313" key="6">
    <source>
        <dbReference type="Proteomes" id="UP000694620"/>
    </source>
</evidence>
<dbReference type="InterPro" id="IPR013783">
    <property type="entry name" value="Ig-like_fold"/>
</dbReference>
<proteinExistence type="predicted"/>
<dbReference type="InterPro" id="IPR050380">
    <property type="entry name" value="Immune_Resp_Modulators"/>
</dbReference>
<reference evidence="5" key="1">
    <citation type="submission" date="2025-08" db="UniProtKB">
        <authorList>
            <consortium name="Ensembl"/>
        </authorList>
    </citation>
    <scope>IDENTIFICATION</scope>
</reference>
<evidence type="ECO:0000256" key="1">
    <source>
        <dbReference type="ARBA" id="ARBA00023319"/>
    </source>
</evidence>
<dbReference type="Pfam" id="PF07654">
    <property type="entry name" value="C1-set"/>
    <property type="match status" value="2"/>
</dbReference>
<dbReference type="Ensembl" id="ENSECRT00000030705.1">
    <property type="protein sequence ID" value="ENSECRP00000030064.1"/>
    <property type="gene ID" value="ENSECRG00000020413.1"/>
</dbReference>
<feature type="signal peptide" evidence="3">
    <location>
        <begin position="1"/>
        <end position="28"/>
    </location>
</feature>
<dbReference type="InterPro" id="IPR013106">
    <property type="entry name" value="Ig_V-set"/>
</dbReference>
<keyword evidence="1" id="KW-0393">Immunoglobulin domain</keyword>
<dbReference type="SMART" id="SM00407">
    <property type="entry name" value="IGc1"/>
    <property type="match status" value="1"/>
</dbReference>
<dbReference type="AlphaFoldDB" id="A0A8C4TBQ4"/>
<keyword evidence="6" id="KW-1185">Reference proteome</keyword>
<keyword evidence="2" id="KW-0812">Transmembrane</keyword>
<dbReference type="SMART" id="SM00409">
    <property type="entry name" value="IG"/>
    <property type="match status" value="3"/>
</dbReference>
<dbReference type="SUPFAM" id="SSF48726">
    <property type="entry name" value="Immunoglobulin"/>
    <property type="match status" value="3"/>
</dbReference>
<feature type="transmembrane region" description="Helical" evidence="2">
    <location>
        <begin position="323"/>
        <end position="349"/>
    </location>
</feature>
<feature type="domain" description="Ig-like" evidence="4">
    <location>
        <begin position="231"/>
        <end position="311"/>
    </location>
</feature>
<dbReference type="PROSITE" id="PS50835">
    <property type="entry name" value="IG_LIKE"/>
    <property type="match status" value="3"/>
</dbReference>
<sequence>MKSCSAMRQLSKIIIMFCMLLLPHTTDTRFQMSTQDQNVITSLNSDVLLPCIFRTQGDFVDTEFIIVTWTHNNKEIARYKAGDVLITSKALLFESELQKGNASLLLSNFQVGDKGEYICHVVDAPDEGQIRVRLEDLLKMRIIPDTLVKGKEQIISCLIDGHYTEEINIIWKKNGVPLRKTKTKDNSTFITAESLILTPVDEEDEFKCEVKLKGLNEIISATKKFKLTELPKVMIVPDILVRGKDQIISCIIDGHFPEDISITWKKNGVPLRKTKTKDDGTFITTESLMLNPVDENDEFTCEVQVMNEIISTTKKFKLTGNSLSLAGIGNIVLSIILILILMIALYIWYHREKLCMKAKPPIMQIEGGRWSVPEAECIQVM</sequence>
<feature type="chain" id="PRO_5034382231" description="Ig-like domain-containing protein" evidence="3">
    <location>
        <begin position="29"/>
        <end position="381"/>
    </location>
</feature>
<evidence type="ECO:0000259" key="4">
    <source>
        <dbReference type="PROSITE" id="PS50835"/>
    </source>
</evidence>
<keyword evidence="2" id="KW-0472">Membrane</keyword>
<dbReference type="CDD" id="cd00098">
    <property type="entry name" value="IgC1"/>
    <property type="match status" value="2"/>
</dbReference>
<feature type="domain" description="Ig-like" evidence="4">
    <location>
        <begin position="23"/>
        <end position="121"/>
    </location>
</feature>
<keyword evidence="2" id="KW-1133">Transmembrane helix</keyword>
<name>A0A8C4TBQ4_ERPCA</name>
<dbReference type="InterPro" id="IPR003599">
    <property type="entry name" value="Ig_sub"/>
</dbReference>
<evidence type="ECO:0000256" key="2">
    <source>
        <dbReference type="SAM" id="Phobius"/>
    </source>
</evidence>
<dbReference type="Pfam" id="PF07686">
    <property type="entry name" value="V-set"/>
    <property type="match status" value="1"/>
</dbReference>
<keyword evidence="3" id="KW-0732">Signal</keyword>
<evidence type="ECO:0000256" key="3">
    <source>
        <dbReference type="SAM" id="SignalP"/>
    </source>
</evidence>
<dbReference type="PANTHER" id="PTHR23411">
    <property type="entry name" value="TAPASIN"/>
    <property type="match status" value="1"/>
</dbReference>
<protein>
    <recommendedName>
        <fullName evidence="4">Ig-like domain-containing protein</fullName>
    </recommendedName>
</protein>
<reference evidence="5" key="2">
    <citation type="submission" date="2025-09" db="UniProtKB">
        <authorList>
            <consortium name="Ensembl"/>
        </authorList>
    </citation>
    <scope>IDENTIFICATION</scope>
</reference>
<dbReference type="Gene3D" id="2.60.40.10">
    <property type="entry name" value="Immunoglobulins"/>
    <property type="match status" value="3"/>
</dbReference>
<dbReference type="InterPro" id="IPR036179">
    <property type="entry name" value="Ig-like_dom_sf"/>
</dbReference>